<dbReference type="EMBL" id="BPLQ01009579">
    <property type="protein sequence ID" value="GIY44886.1"/>
    <property type="molecule type" value="Genomic_DNA"/>
</dbReference>
<protein>
    <submittedName>
        <fullName evidence="2">Uncharacterized protein</fullName>
    </submittedName>
</protein>
<feature type="compositionally biased region" description="Polar residues" evidence="1">
    <location>
        <begin position="38"/>
        <end position="49"/>
    </location>
</feature>
<evidence type="ECO:0000256" key="1">
    <source>
        <dbReference type="SAM" id="MobiDB-lite"/>
    </source>
</evidence>
<keyword evidence="3" id="KW-1185">Reference proteome</keyword>
<name>A0AAV4THF6_9ARAC</name>
<accession>A0AAV4THF6</accession>
<gene>
    <name evidence="2" type="ORF">CDAR_241072</name>
</gene>
<feature type="compositionally biased region" description="Basic and acidic residues" evidence="1">
    <location>
        <begin position="51"/>
        <end position="72"/>
    </location>
</feature>
<proteinExistence type="predicted"/>
<sequence length="72" mass="8011">MFDDLPSYQKPSFPSCPSNTPQGSGSRRRRDGKGIPNELSSLTHFSTLSEKYGESSETTDKGDNKEPSEEKR</sequence>
<feature type="compositionally biased region" description="Polar residues" evidence="1">
    <location>
        <begin position="9"/>
        <end position="22"/>
    </location>
</feature>
<reference evidence="2 3" key="1">
    <citation type="submission" date="2021-06" db="EMBL/GenBank/DDBJ databases">
        <title>Caerostris darwini draft genome.</title>
        <authorList>
            <person name="Kono N."/>
            <person name="Arakawa K."/>
        </authorList>
    </citation>
    <scope>NUCLEOTIDE SEQUENCE [LARGE SCALE GENOMIC DNA]</scope>
</reference>
<feature type="region of interest" description="Disordered" evidence="1">
    <location>
        <begin position="1"/>
        <end position="72"/>
    </location>
</feature>
<comment type="caution">
    <text evidence="2">The sequence shown here is derived from an EMBL/GenBank/DDBJ whole genome shotgun (WGS) entry which is preliminary data.</text>
</comment>
<organism evidence="2 3">
    <name type="scientific">Caerostris darwini</name>
    <dbReference type="NCBI Taxonomy" id="1538125"/>
    <lineage>
        <taxon>Eukaryota</taxon>
        <taxon>Metazoa</taxon>
        <taxon>Ecdysozoa</taxon>
        <taxon>Arthropoda</taxon>
        <taxon>Chelicerata</taxon>
        <taxon>Arachnida</taxon>
        <taxon>Araneae</taxon>
        <taxon>Araneomorphae</taxon>
        <taxon>Entelegynae</taxon>
        <taxon>Araneoidea</taxon>
        <taxon>Araneidae</taxon>
        <taxon>Caerostris</taxon>
    </lineage>
</organism>
<dbReference type="AlphaFoldDB" id="A0AAV4THF6"/>
<dbReference type="Proteomes" id="UP001054837">
    <property type="component" value="Unassembled WGS sequence"/>
</dbReference>
<evidence type="ECO:0000313" key="2">
    <source>
        <dbReference type="EMBL" id="GIY44886.1"/>
    </source>
</evidence>
<evidence type="ECO:0000313" key="3">
    <source>
        <dbReference type="Proteomes" id="UP001054837"/>
    </source>
</evidence>